<dbReference type="RefSeq" id="WP_271870471.1">
    <property type="nucleotide sequence ID" value="NZ_JAOTGU010000011.1"/>
</dbReference>
<keyword evidence="1" id="KW-0732">Signal</keyword>
<evidence type="ECO:0000313" key="2">
    <source>
        <dbReference type="EMBL" id="MDB6262485.1"/>
    </source>
</evidence>
<dbReference type="AlphaFoldDB" id="A0A9X4ACW0"/>
<evidence type="ECO:0000313" key="3">
    <source>
        <dbReference type="Proteomes" id="UP001143700"/>
    </source>
</evidence>
<accession>A0A9X4ACW0</accession>
<reference evidence="2" key="1">
    <citation type="journal article" date="2022" name="Microorganisms">
        <title>Antibiotic Susceptibility, Resistance Gene Determinants and Corresponding Genomic Regions in Lactobacillus amylovorus Isolates Derived from Wild Boars and Domestic Pigs.</title>
        <authorList>
            <person name="Moravkova M."/>
            <person name="Kostovova I."/>
            <person name="Kavanova K."/>
            <person name="Pechar R."/>
            <person name="Stanek S."/>
            <person name="Brychta A."/>
            <person name="Zeman M."/>
            <person name="Kubasova T."/>
        </authorList>
    </citation>
    <scope>NUCLEOTIDE SEQUENCE</scope>
    <source>
        <strain evidence="2">M356A</strain>
    </source>
</reference>
<protein>
    <recommendedName>
        <fullName evidence="4">Lipoprotein</fullName>
    </recommendedName>
</protein>
<name>A0A9X4ACW0_LACAM</name>
<dbReference type="EMBL" id="JAOTGU010000011">
    <property type="protein sequence ID" value="MDB6262485.1"/>
    <property type="molecule type" value="Genomic_DNA"/>
</dbReference>
<proteinExistence type="predicted"/>
<sequence>MNKHSNVLKFLLFMVTASLALTGCSNKATMPSAQQSQQNKQNQQQNVQLGVFMGDVAQDQHMLTIPVIINNTGTNKTVISSQNFTLKIDGHKFKPFQVPGETSDFHDDLASNGCWQNTVSFYVGTKVPNKLLRTAKLTYLNDSGKQVNAQYIKSTDAPKQMQNADFSSYTSVPDYYSNVADYITQSIQERKNGSPARSLKDQFRDSKYDKFRLGGTASSKYPDLMILKMLNNTNTDMYLPLANIELRDIDRDEIRVHPTYRNYSILIPHGKTVNVTIPMESDLKESESPYQLLFRSTNNSSFTTTNDTFNPAEFAFNDSNDLANSLEIEPDQYPKEGIKWKNPKLVKDKLTVDVKLYDYFYINSDLSKYRIVGLNNDGTVGDSEKPLKVTPLKITGTGSSMKFEFDDLSVIRSYKKIVLQYNKHNLFKVK</sequence>
<evidence type="ECO:0008006" key="4">
    <source>
        <dbReference type="Google" id="ProtNLM"/>
    </source>
</evidence>
<dbReference type="Proteomes" id="UP001143700">
    <property type="component" value="Unassembled WGS sequence"/>
</dbReference>
<gene>
    <name evidence="2" type="ORF">ODV15_07975</name>
</gene>
<evidence type="ECO:0000256" key="1">
    <source>
        <dbReference type="SAM" id="SignalP"/>
    </source>
</evidence>
<dbReference type="PROSITE" id="PS51257">
    <property type="entry name" value="PROKAR_LIPOPROTEIN"/>
    <property type="match status" value="1"/>
</dbReference>
<organism evidence="2 3">
    <name type="scientific">Lactobacillus amylovorus</name>
    <dbReference type="NCBI Taxonomy" id="1604"/>
    <lineage>
        <taxon>Bacteria</taxon>
        <taxon>Bacillati</taxon>
        <taxon>Bacillota</taxon>
        <taxon>Bacilli</taxon>
        <taxon>Lactobacillales</taxon>
        <taxon>Lactobacillaceae</taxon>
        <taxon>Lactobacillus</taxon>
    </lineage>
</organism>
<feature type="signal peptide" evidence="1">
    <location>
        <begin position="1"/>
        <end position="20"/>
    </location>
</feature>
<reference evidence="2" key="2">
    <citation type="submission" date="2022-10" db="EMBL/GenBank/DDBJ databases">
        <authorList>
            <person name="Kostovova I."/>
            <person name="Moravkova M."/>
            <person name="Pechar R."/>
        </authorList>
    </citation>
    <scope>NUCLEOTIDE SEQUENCE</scope>
    <source>
        <strain evidence="2">M356A</strain>
    </source>
</reference>
<comment type="caution">
    <text evidence="2">The sequence shown here is derived from an EMBL/GenBank/DDBJ whole genome shotgun (WGS) entry which is preliminary data.</text>
</comment>
<feature type="chain" id="PRO_5040818236" description="Lipoprotein" evidence="1">
    <location>
        <begin position="21"/>
        <end position="430"/>
    </location>
</feature>